<accession>E5AAH9</accession>
<evidence type="ECO:0000313" key="2">
    <source>
        <dbReference type="Proteomes" id="UP000002668"/>
    </source>
</evidence>
<protein>
    <submittedName>
        <fullName evidence="1">Predicted protein</fullName>
    </submittedName>
</protein>
<dbReference type="EMBL" id="FP929138">
    <property type="protein sequence ID" value="CBY00670.1"/>
    <property type="molecule type" value="Genomic_DNA"/>
</dbReference>
<proteinExistence type="predicted"/>
<dbReference type="AlphaFoldDB" id="E5AAH9"/>
<reference evidence="2" key="1">
    <citation type="journal article" date="2011" name="Nat. Commun.">
        <title>Effector diversification within compartments of the Leptosphaeria maculans genome affected by Repeat-Induced Point mutations.</title>
        <authorList>
            <person name="Rouxel T."/>
            <person name="Grandaubert J."/>
            <person name="Hane J.K."/>
            <person name="Hoede C."/>
            <person name="van de Wouw A.P."/>
            <person name="Couloux A."/>
            <person name="Dominguez V."/>
            <person name="Anthouard V."/>
            <person name="Bally P."/>
            <person name="Bourras S."/>
            <person name="Cozijnsen A.J."/>
            <person name="Ciuffetti L.M."/>
            <person name="Degrave A."/>
            <person name="Dilmaghani A."/>
            <person name="Duret L."/>
            <person name="Fudal I."/>
            <person name="Goodwin S.B."/>
            <person name="Gout L."/>
            <person name="Glaser N."/>
            <person name="Linglin J."/>
            <person name="Kema G.H.J."/>
            <person name="Lapalu N."/>
            <person name="Lawrence C.B."/>
            <person name="May K."/>
            <person name="Meyer M."/>
            <person name="Ollivier B."/>
            <person name="Poulain J."/>
            <person name="Schoch C.L."/>
            <person name="Simon A."/>
            <person name="Spatafora J.W."/>
            <person name="Stachowiak A."/>
            <person name="Turgeon B.G."/>
            <person name="Tyler B.M."/>
            <person name="Vincent D."/>
            <person name="Weissenbach J."/>
            <person name="Amselem J."/>
            <person name="Quesneville H."/>
            <person name="Oliver R.P."/>
            <person name="Wincker P."/>
            <person name="Balesdent M.-H."/>
            <person name="Howlett B.J."/>
        </authorList>
    </citation>
    <scope>NUCLEOTIDE SEQUENCE [LARGE SCALE GENOMIC DNA]</scope>
    <source>
        <strain evidence="2">JN3 / isolate v23.1.3 / race Av1-4-5-6-7-8</strain>
    </source>
</reference>
<organism evidence="2">
    <name type="scientific">Leptosphaeria maculans (strain JN3 / isolate v23.1.3 / race Av1-4-5-6-7-8)</name>
    <name type="common">Blackleg fungus</name>
    <name type="synonym">Phoma lingam</name>
    <dbReference type="NCBI Taxonomy" id="985895"/>
    <lineage>
        <taxon>Eukaryota</taxon>
        <taxon>Fungi</taxon>
        <taxon>Dikarya</taxon>
        <taxon>Ascomycota</taxon>
        <taxon>Pezizomycotina</taxon>
        <taxon>Dothideomycetes</taxon>
        <taxon>Pleosporomycetidae</taxon>
        <taxon>Pleosporales</taxon>
        <taxon>Pleosporineae</taxon>
        <taxon>Leptosphaeriaceae</taxon>
        <taxon>Plenodomus</taxon>
        <taxon>Plenodomus lingam/Leptosphaeria maculans species complex</taxon>
    </lineage>
</organism>
<keyword evidence="2" id="KW-1185">Reference proteome</keyword>
<dbReference type="InParanoid" id="E5AAH9"/>
<dbReference type="Proteomes" id="UP000002668">
    <property type="component" value="Genome"/>
</dbReference>
<evidence type="ECO:0000313" key="1">
    <source>
        <dbReference type="EMBL" id="CBY00670.1"/>
    </source>
</evidence>
<dbReference type="VEuPathDB" id="FungiDB:LEMA_P018000.1"/>
<name>E5AAH9_LEPMJ</name>
<sequence length="50" mass="5291">MMTSWTRLQADVAGGLAEGIARVGPRATRARTLIAETTAYGADRNSNSPK</sequence>
<dbReference type="HOGENOM" id="CLU_3125380_0_0_1"/>
<gene>
    <name evidence="1" type="ORF">LEMA_P018000.1</name>
</gene>